<dbReference type="PANTHER" id="PTHR47338">
    <property type="entry name" value="ZN(II)2CYS6 TRANSCRIPTION FACTOR (EUROFUNG)-RELATED"/>
    <property type="match status" value="1"/>
</dbReference>
<protein>
    <recommendedName>
        <fullName evidence="7">Xylanolytic transcriptional activator regulatory domain-containing protein</fullName>
    </recommendedName>
</protein>
<dbReference type="OrthoDB" id="5376052at2759"/>
<evidence type="ECO:0000256" key="1">
    <source>
        <dbReference type="ARBA" id="ARBA00004123"/>
    </source>
</evidence>
<dbReference type="GO" id="GO:0006351">
    <property type="term" value="P:DNA-templated transcription"/>
    <property type="evidence" value="ECO:0007669"/>
    <property type="project" value="InterPro"/>
</dbReference>
<feature type="domain" description="Xylanolytic transcriptional activator regulatory" evidence="7">
    <location>
        <begin position="220"/>
        <end position="340"/>
    </location>
</feature>
<evidence type="ECO:0000256" key="2">
    <source>
        <dbReference type="ARBA" id="ARBA00022723"/>
    </source>
</evidence>
<keyword evidence="3" id="KW-0805">Transcription regulation</keyword>
<dbReference type="EMBL" id="CALLCH030000012">
    <property type="protein sequence ID" value="CAI4214978.1"/>
    <property type="molecule type" value="Genomic_DNA"/>
</dbReference>
<reference evidence="8" key="1">
    <citation type="submission" date="2022-11" db="EMBL/GenBank/DDBJ databases">
        <authorList>
            <person name="Scott C."/>
            <person name="Bruce N."/>
        </authorList>
    </citation>
    <scope>NUCLEOTIDE SEQUENCE</scope>
</reference>
<keyword evidence="9" id="KW-1185">Reference proteome</keyword>
<dbReference type="Pfam" id="PF04082">
    <property type="entry name" value="Fungal_trans"/>
    <property type="match status" value="1"/>
</dbReference>
<evidence type="ECO:0000256" key="3">
    <source>
        <dbReference type="ARBA" id="ARBA00023015"/>
    </source>
</evidence>
<evidence type="ECO:0000256" key="4">
    <source>
        <dbReference type="ARBA" id="ARBA00023163"/>
    </source>
</evidence>
<organism evidence="8 9">
    <name type="scientific">Parascedosporium putredinis</name>
    <dbReference type="NCBI Taxonomy" id="1442378"/>
    <lineage>
        <taxon>Eukaryota</taxon>
        <taxon>Fungi</taxon>
        <taxon>Dikarya</taxon>
        <taxon>Ascomycota</taxon>
        <taxon>Pezizomycotina</taxon>
        <taxon>Sordariomycetes</taxon>
        <taxon>Hypocreomycetidae</taxon>
        <taxon>Microascales</taxon>
        <taxon>Microascaceae</taxon>
        <taxon>Parascedosporium</taxon>
    </lineage>
</organism>
<sequence length="728" mass="80263">MPSTDQDSDEGQIHSADDLENENEDIDSVRLGKRKRPLSVSCELCKQRKVQTHSPEPAPSPVPRVIIGAHPALRSLTSPFAPWRQPVVALFSRTGASSNAIVDSRSGSLFRLPDPIHTSQHSDSTVFIQQPKAQGFQLANAAKNLAGQGQSSTVPSLHDGYSIHQTLGGAAPSLPQRNQDYYRTDVKVNPSNLLSSPSDTAIVGSEQELPPYDLLYALVELYFKQIHTWCPILHRKTTMDVFFGQLPLDEPDRVLLHAIVTTTLRFSQDSRLTEENRRHYHDLSKRKVLLYGLDNLSVKSLQALVILALDLCGSTHGPPSWNIMALITRAVVQIGLAVESHSYATIVTAFDFALVETRWYRSGQGAVDAMSEPGLGRPENLGAFAYYIDILSILSQIHLFLKEPVDISTASDVERWQRRYKELDSLLSQWQVGLPAELGNIAYQSAGNKAATCSWVMLQATFHTTIIRLHSSAAYPTMRSALFAPSYAAMQRCQLAVENIAALYEYVVSNGLLDKLGPPFAFSTWVAARLLLVHASTMEHPLSSHIDVFLSALCEMGKHWQVASRYAQLLQRVLDEYQDSERQGDGVTPKSIKILADMRRTAFDLEWLIAHQPRHGAPNSFANHGPGNGVNAEPTRMPSITPARTPAPNELEYFDVFHWFNYPRLPAGGENALYQMTPGIVESGTSGGLADGSAMNRTNGEVNGGIPVTAEYINFGTFAVDASRDWLG</sequence>
<evidence type="ECO:0000256" key="6">
    <source>
        <dbReference type="SAM" id="MobiDB-lite"/>
    </source>
</evidence>
<dbReference type="InterPro" id="IPR050815">
    <property type="entry name" value="TF_fung"/>
</dbReference>
<dbReference type="GO" id="GO:0003677">
    <property type="term" value="F:DNA binding"/>
    <property type="evidence" value="ECO:0007669"/>
    <property type="project" value="InterPro"/>
</dbReference>
<evidence type="ECO:0000313" key="9">
    <source>
        <dbReference type="Proteomes" id="UP000838763"/>
    </source>
</evidence>
<feature type="compositionally biased region" description="Acidic residues" evidence="6">
    <location>
        <begin position="1"/>
        <end position="10"/>
    </location>
</feature>
<dbReference type="CDD" id="cd12148">
    <property type="entry name" value="fungal_TF_MHR"/>
    <property type="match status" value="1"/>
</dbReference>
<dbReference type="GO" id="GO:0005634">
    <property type="term" value="C:nucleus"/>
    <property type="evidence" value="ECO:0007669"/>
    <property type="project" value="UniProtKB-SubCell"/>
</dbReference>
<dbReference type="GO" id="GO:0008270">
    <property type="term" value="F:zinc ion binding"/>
    <property type="evidence" value="ECO:0007669"/>
    <property type="project" value="InterPro"/>
</dbReference>
<evidence type="ECO:0000313" key="8">
    <source>
        <dbReference type="EMBL" id="CAI4214978.1"/>
    </source>
</evidence>
<comment type="caution">
    <text evidence="8">The sequence shown here is derived from an EMBL/GenBank/DDBJ whole genome shotgun (WGS) entry which is preliminary data.</text>
</comment>
<keyword evidence="2" id="KW-0479">Metal-binding</keyword>
<evidence type="ECO:0000259" key="7">
    <source>
        <dbReference type="Pfam" id="PF04082"/>
    </source>
</evidence>
<keyword evidence="4" id="KW-0804">Transcription</keyword>
<name>A0A9P1H2W0_9PEZI</name>
<dbReference type="AlphaFoldDB" id="A0A9P1H2W0"/>
<accession>A0A9P1H2W0</accession>
<dbReference type="Proteomes" id="UP000838763">
    <property type="component" value="Unassembled WGS sequence"/>
</dbReference>
<gene>
    <name evidence="8" type="ORF">PPNO1_LOCUS4701</name>
</gene>
<dbReference type="InterPro" id="IPR007219">
    <property type="entry name" value="XnlR_reg_dom"/>
</dbReference>
<proteinExistence type="predicted"/>
<dbReference type="GO" id="GO:0000981">
    <property type="term" value="F:DNA-binding transcription factor activity, RNA polymerase II-specific"/>
    <property type="evidence" value="ECO:0007669"/>
    <property type="project" value="InterPro"/>
</dbReference>
<dbReference type="PANTHER" id="PTHR47338:SF28">
    <property type="entry name" value="C6 TRANSCRIPTION FACTOR"/>
    <property type="match status" value="1"/>
</dbReference>
<keyword evidence="5" id="KW-0539">Nucleus</keyword>
<feature type="region of interest" description="Disordered" evidence="6">
    <location>
        <begin position="1"/>
        <end position="32"/>
    </location>
</feature>
<comment type="subcellular location">
    <subcellularLocation>
        <location evidence="1">Nucleus</location>
    </subcellularLocation>
</comment>
<evidence type="ECO:0000256" key="5">
    <source>
        <dbReference type="ARBA" id="ARBA00023242"/>
    </source>
</evidence>